<dbReference type="Proteomes" id="UP001202328">
    <property type="component" value="Unassembled WGS sequence"/>
</dbReference>
<sequence>MLSSTIEEEVELNQINFYPHLTDLCNNQFLPNFDFRKLSVSIKWKLQEAKAFLLLLPSEVWWKCLREGTDLTT</sequence>
<dbReference type="EMBL" id="JAJJMB010016419">
    <property type="protein sequence ID" value="KAI3847297.1"/>
    <property type="molecule type" value="Genomic_DNA"/>
</dbReference>
<keyword evidence="2" id="KW-1185">Reference proteome</keyword>
<dbReference type="AlphaFoldDB" id="A0AAD4RZ43"/>
<evidence type="ECO:0000313" key="1">
    <source>
        <dbReference type="EMBL" id="KAI3847297.1"/>
    </source>
</evidence>
<organism evidence="1 2">
    <name type="scientific">Papaver atlanticum</name>
    <dbReference type="NCBI Taxonomy" id="357466"/>
    <lineage>
        <taxon>Eukaryota</taxon>
        <taxon>Viridiplantae</taxon>
        <taxon>Streptophyta</taxon>
        <taxon>Embryophyta</taxon>
        <taxon>Tracheophyta</taxon>
        <taxon>Spermatophyta</taxon>
        <taxon>Magnoliopsida</taxon>
        <taxon>Ranunculales</taxon>
        <taxon>Papaveraceae</taxon>
        <taxon>Papaveroideae</taxon>
        <taxon>Papaver</taxon>
    </lineage>
</organism>
<evidence type="ECO:0000313" key="2">
    <source>
        <dbReference type="Proteomes" id="UP001202328"/>
    </source>
</evidence>
<reference evidence="1" key="1">
    <citation type="submission" date="2022-04" db="EMBL/GenBank/DDBJ databases">
        <title>A functionally conserved STORR gene fusion in Papaver species that diverged 16.8 million years ago.</title>
        <authorList>
            <person name="Catania T."/>
        </authorList>
    </citation>
    <scope>NUCLEOTIDE SEQUENCE</scope>
    <source>
        <strain evidence="1">S-188037</strain>
    </source>
</reference>
<gene>
    <name evidence="1" type="ORF">MKW98_022430</name>
</gene>
<comment type="caution">
    <text evidence="1">The sequence shown here is derived from an EMBL/GenBank/DDBJ whole genome shotgun (WGS) entry which is preliminary data.</text>
</comment>
<name>A0AAD4RZ43_9MAGN</name>
<protein>
    <submittedName>
        <fullName evidence="1">Uncharacterized protein</fullName>
    </submittedName>
</protein>
<proteinExistence type="predicted"/>
<accession>A0AAD4RZ43</accession>